<evidence type="ECO:0000259" key="2">
    <source>
        <dbReference type="Pfam" id="PF10110"/>
    </source>
</evidence>
<feature type="transmembrane region" description="Helical" evidence="1">
    <location>
        <begin position="71"/>
        <end position="92"/>
    </location>
</feature>
<protein>
    <submittedName>
        <fullName evidence="3">Glycerophosphoryl diester phosphodiesterase membrane domain-containing protein</fullName>
    </submittedName>
</protein>
<dbReference type="InterPro" id="IPR018476">
    <property type="entry name" value="GlyceroP-diester-Pdiesterase_M"/>
</dbReference>
<organism evidence="3 4">
    <name type="scientific">Qipengyuania soli</name>
    <dbReference type="NCBI Taxonomy" id="2782568"/>
    <lineage>
        <taxon>Bacteria</taxon>
        <taxon>Pseudomonadati</taxon>
        <taxon>Pseudomonadota</taxon>
        <taxon>Alphaproteobacteria</taxon>
        <taxon>Sphingomonadales</taxon>
        <taxon>Erythrobacteraceae</taxon>
        <taxon>Qipengyuania</taxon>
    </lineage>
</organism>
<dbReference type="Pfam" id="PF10110">
    <property type="entry name" value="GPDPase_memb"/>
    <property type="match status" value="1"/>
</dbReference>
<dbReference type="RefSeq" id="WP_200982413.1">
    <property type="nucleotide sequence ID" value="NZ_CP064654.1"/>
</dbReference>
<keyword evidence="4" id="KW-1185">Reference proteome</keyword>
<keyword evidence="1" id="KW-1133">Transmembrane helix</keyword>
<dbReference type="AlphaFoldDB" id="A0A7S8F2C7"/>
<dbReference type="Proteomes" id="UP000594459">
    <property type="component" value="Chromosome"/>
</dbReference>
<keyword evidence="1" id="KW-0812">Transmembrane</keyword>
<proteinExistence type="predicted"/>
<dbReference type="EMBL" id="CP064654">
    <property type="protein sequence ID" value="QPC99230.1"/>
    <property type="molecule type" value="Genomic_DNA"/>
</dbReference>
<feature type="domain" description="Glycerophosphoryl diester phosphodiesterase membrane" evidence="2">
    <location>
        <begin position="144"/>
        <end position="255"/>
    </location>
</feature>
<evidence type="ECO:0000313" key="4">
    <source>
        <dbReference type="Proteomes" id="UP000594459"/>
    </source>
</evidence>
<accession>A0A7S8F2C7</accession>
<evidence type="ECO:0000256" key="1">
    <source>
        <dbReference type="SAM" id="Phobius"/>
    </source>
</evidence>
<sequence>MKFDLDKAWRDAMSLLKANLGLLVTIAGVFYFLPYAAATSFIPEMSQLANPGAGMNADAMMAVMQSMVAKYWWLFLALMIVGGIGNLAMLALMRQRAKPTVAEALETGVKSIATYLGAQVIQAGLIVLVIFFLVGLPGVVGGRALAALGMVLAFVVTLYIIIKLTLVSPVIAMDGEMNPVAAIRKSWTLTKGNSLRLFLFFALLVIAFLVISSVVSLVATLLLAFASAEIASFGMAVVEAATNAIAVVVGACILAAIHAQLARLHSRDEITIEI</sequence>
<evidence type="ECO:0000313" key="3">
    <source>
        <dbReference type="EMBL" id="QPC99230.1"/>
    </source>
</evidence>
<feature type="transmembrane region" description="Helical" evidence="1">
    <location>
        <begin position="20"/>
        <end position="42"/>
    </location>
</feature>
<feature type="transmembrane region" description="Helical" evidence="1">
    <location>
        <begin position="197"/>
        <end position="224"/>
    </location>
</feature>
<feature type="transmembrane region" description="Helical" evidence="1">
    <location>
        <begin position="230"/>
        <end position="257"/>
    </location>
</feature>
<keyword evidence="1" id="KW-0472">Membrane</keyword>
<feature type="transmembrane region" description="Helical" evidence="1">
    <location>
        <begin position="112"/>
        <end position="134"/>
    </location>
</feature>
<dbReference type="KEGG" id="qso:IRL76_01205"/>
<gene>
    <name evidence="3" type="ORF">IRL76_01205</name>
</gene>
<name>A0A7S8F2C7_9SPHN</name>
<reference evidence="3 4" key="1">
    <citation type="submission" date="2020-11" db="EMBL/GenBank/DDBJ databases">
        <title>The genome sequence of Erythrobacter sp. 6D36.</title>
        <authorList>
            <person name="Liu Y."/>
        </authorList>
    </citation>
    <scope>NUCLEOTIDE SEQUENCE [LARGE SCALE GENOMIC DNA]</scope>
    <source>
        <strain evidence="3 4">6D36</strain>
    </source>
</reference>
<feature type="transmembrane region" description="Helical" evidence="1">
    <location>
        <begin position="140"/>
        <end position="162"/>
    </location>
</feature>